<dbReference type="Pfam" id="PF04784">
    <property type="entry name" value="DUF547"/>
    <property type="match status" value="1"/>
</dbReference>
<dbReference type="Proteomes" id="UP001610100">
    <property type="component" value="Unassembled WGS sequence"/>
</dbReference>
<feature type="chain" id="PRO_5046088314" evidence="1">
    <location>
        <begin position="20"/>
        <end position="244"/>
    </location>
</feature>
<evidence type="ECO:0000259" key="2">
    <source>
        <dbReference type="Pfam" id="PF04784"/>
    </source>
</evidence>
<name>A0ABW7MWC1_9FLAO</name>
<reference evidence="3 4" key="1">
    <citation type="submission" date="2024-02" db="EMBL/GenBank/DDBJ databases">
        <title>A Gaetbulibacter species isolated from tidal flats and genomic insights of their niches.</title>
        <authorList>
            <person name="Ye Y."/>
        </authorList>
    </citation>
    <scope>NUCLEOTIDE SEQUENCE [LARGE SCALE GENOMIC DNA]</scope>
    <source>
        <strain evidence="3 4">KYW382</strain>
    </source>
</reference>
<feature type="domain" description="DUF547" evidence="2">
    <location>
        <begin position="78"/>
        <end position="183"/>
    </location>
</feature>
<dbReference type="PANTHER" id="PTHR46361">
    <property type="entry name" value="ELECTRON CARRIER/ PROTEIN DISULFIDE OXIDOREDUCTASE"/>
    <property type="match status" value="1"/>
</dbReference>
<dbReference type="PANTHER" id="PTHR46361:SF3">
    <property type="entry name" value="ELECTRON CARRIER_ PROTEIN DISULFIDE OXIDOREDUCTASE"/>
    <property type="match status" value="1"/>
</dbReference>
<keyword evidence="1" id="KW-0732">Signal</keyword>
<keyword evidence="4" id="KW-1185">Reference proteome</keyword>
<dbReference type="InterPro" id="IPR006869">
    <property type="entry name" value="DUF547"/>
</dbReference>
<sequence length="244" mass="28815">MKVLSMLFLLSFVVFPKTALDSDAIQPKTAQKVNHMLWTNLLQKHVSNDGHVNYRGFKKDWPALKNYITILGKQTPQSNWSKPETLAYWINAYNALTIDLILRHDPVNSIKDIRNPWKQELWTLDDKTYDLDFIEHQILRKMQEPRIHFAIVCASYSCPKLRNSAYKPDHLNDQLDQAAKDFINDPKRNDLSENSIEISKIFQWFRSDFEQHGSLIDFLNRFADIEVSKNARIRFKNYNWDLND</sequence>
<organism evidence="3 4">
    <name type="scientific">Gaetbulibacter aestuarii</name>
    <dbReference type="NCBI Taxonomy" id="1502358"/>
    <lineage>
        <taxon>Bacteria</taxon>
        <taxon>Pseudomonadati</taxon>
        <taxon>Bacteroidota</taxon>
        <taxon>Flavobacteriia</taxon>
        <taxon>Flavobacteriales</taxon>
        <taxon>Flavobacteriaceae</taxon>
        <taxon>Gaetbulibacter</taxon>
    </lineage>
</organism>
<evidence type="ECO:0000313" key="4">
    <source>
        <dbReference type="Proteomes" id="UP001610100"/>
    </source>
</evidence>
<feature type="signal peptide" evidence="1">
    <location>
        <begin position="1"/>
        <end position="19"/>
    </location>
</feature>
<proteinExistence type="predicted"/>
<dbReference type="RefSeq" id="WP_344740037.1">
    <property type="nucleotide sequence ID" value="NZ_BAABAY010000001.1"/>
</dbReference>
<gene>
    <name evidence="3" type="ORF">V8G58_04175</name>
</gene>
<evidence type="ECO:0000256" key="1">
    <source>
        <dbReference type="SAM" id="SignalP"/>
    </source>
</evidence>
<evidence type="ECO:0000313" key="3">
    <source>
        <dbReference type="EMBL" id="MFH6771121.1"/>
    </source>
</evidence>
<dbReference type="EMBL" id="JBAWKB010000001">
    <property type="protein sequence ID" value="MFH6771121.1"/>
    <property type="molecule type" value="Genomic_DNA"/>
</dbReference>
<comment type="caution">
    <text evidence="3">The sequence shown here is derived from an EMBL/GenBank/DDBJ whole genome shotgun (WGS) entry which is preliminary data.</text>
</comment>
<accession>A0ABW7MWC1</accession>
<protein>
    <submittedName>
        <fullName evidence="3">DUF547 domain-containing protein</fullName>
    </submittedName>
</protein>